<sequence length="72" mass="7991">MRLQKLTGGEFRRGHDLRAIRDLISNMSAGSPQALIDYVASMAAQHGVPHSVTGELQPWPRRLIDTLPTLEL</sequence>
<reference evidence="1" key="2">
    <citation type="submission" date="2020-09" db="EMBL/GenBank/DDBJ databases">
        <authorList>
            <person name="Sun Q."/>
            <person name="Zhou Y."/>
        </authorList>
    </citation>
    <scope>NUCLEOTIDE SEQUENCE</scope>
    <source>
        <strain evidence="1">CGMCC 4.7278</strain>
    </source>
</reference>
<evidence type="ECO:0000313" key="1">
    <source>
        <dbReference type="EMBL" id="GGK63687.1"/>
    </source>
</evidence>
<organism evidence="1 2">
    <name type="scientific">Nocardia camponoti</name>
    <dbReference type="NCBI Taxonomy" id="1616106"/>
    <lineage>
        <taxon>Bacteria</taxon>
        <taxon>Bacillati</taxon>
        <taxon>Actinomycetota</taxon>
        <taxon>Actinomycetes</taxon>
        <taxon>Mycobacteriales</taxon>
        <taxon>Nocardiaceae</taxon>
        <taxon>Nocardia</taxon>
    </lineage>
</organism>
<protein>
    <submittedName>
        <fullName evidence="1">Uncharacterized protein</fullName>
    </submittedName>
</protein>
<dbReference type="EMBL" id="BMMW01000004">
    <property type="protein sequence ID" value="GGK63687.1"/>
    <property type="molecule type" value="Genomic_DNA"/>
</dbReference>
<comment type="caution">
    <text evidence="1">The sequence shown here is derived from an EMBL/GenBank/DDBJ whole genome shotgun (WGS) entry which is preliminary data.</text>
</comment>
<dbReference type="Proteomes" id="UP000612956">
    <property type="component" value="Unassembled WGS sequence"/>
</dbReference>
<reference evidence="1" key="1">
    <citation type="journal article" date="2014" name="Int. J. Syst. Evol. Microbiol.">
        <title>Complete genome sequence of Corynebacterium casei LMG S-19264T (=DSM 44701T), isolated from a smear-ripened cheese.</title>
        <authorList>
            <consortium name="US DOE Joint Genome Institute (JGI-PGF)"/>
            <person name="Walter F."/>
            <person name="Albersmeier A."/>
            <person name="Kalinowski J."/>
            <person name="Ruckert C."/>
        </authorList>
    </citation>
    <scope>NUCLEOTIDE SEQUENCE</scope>
    <source>
        <strain evidence="1">CGMCC 4.7278</strain>
    </source>
</reference>
<keyword evidence="2" id="KW-1185">Reference proteome</keyword>
<dbReference type="AlphaFoldDB" id="A0A917VCB3"/>
<name>A0A917VCB3_9NOCA</name>
<proteinExistence type="predicted"/>
<gene>
    <name evidence="1" type="ORF">GCM10011591_39900</name>
</gene>
<evidence type="ECO:0000313" key="2">
    <source>
        <dbReference type="Proteomes" id="UP000612956"/>
    </source>
</evidence>
<accession>A0A917VCB3</accession>